<evidence type="ECO:0000256" key="3">
    <source>
        <dbReference type="ARBA" id="ARBA00023002"/>
    </source>
</evidence>
<evidence type="ECO:0000313" key="5">
    <source>
        <dbReference type="EMBL" id="KAH3877889.1"/>
    </source>
</evidence>
<keyword evidence="3" id="KW-0560">Oxidoreductase</keyword>
<dbReference type="Proteomes" id="UP000828390">
    <property type="component" value="Unassembled WGS sequence"/>
</dbReference>
<keyword evidence="1" id="KW-0479">Metal-binding</keyword>
<dbReference type="InterPro" id="IPR036226">
    <property type="entry name" value="LipOase_C_sf"/>
</dbReference>
<dbReference type="GO" id="GO:0016702">
    <property type="term" value="F:oxidoreductase activity, acting on single donors with incorporation of molecular oxygen, incorporation of two atoms of oxygen"/>
    <property type="evidence" value="ECO:0007669"/>
    <property type="project" value="InterPro"/>
</dbReference>
<keyword evidence="2" id="KW-0223">Dioxygenase</keyword>
<evidence type="ECO:0000256" key="1">
    <source>
        <dbReference type="ARBA" id="ARBA00022723"/>
    </source>
</evidence>
<evidence type="ECO:0000259" key="4">
    <source>
        <dbReference type="PROSITE" id="PS51393"/>
    </source>
</evidence>
<name>A0A9D4RR51_DREPO</name>
<dbReference type="EMBL" id="JAIWYP010000001">
    <property type="protein sequence ID" value="KAH3877889.1"/>
    <property type="molecule type" value="Genomic_DNA"/>
</dbReference>
<dbReference type="SUPFAM" id="SSF48484">
    <property type="entry name" value="Lipoxigenase"/>
    <property type="match status" value="1"/>
</dbReference>
<accession>A0A9D4RR51</accession>
<dbReference type="Gene3D" id="1.20.245.10">
    <property type="entry name" value="Lipoxygenase-1, Domain 5"/>
    <property type="match status" value="1"/>
</dbReference>
<reference evidence="5" key="1">
    <citation type="journal article" date="2019" name="bioRxiv">
        <title>The Genome of the Zebra Mussel, Dreissena polymorpha: A Resource for Invasive Species Research.</title>
        <authorList>
            <person name="McCartney M.A."/>
            <person name="Auch B."/>
            <person name="Kono T."/>
            <person name="Mallez S."/>
            <person name="Zhang Y."/>
            <person name="Obille A."/>
            <person name="Becker A."/>
            <person name="Abrahante J.E."/>
            <person name="Garbe J."/>
            <person name="Badalamenti J.P."/>
            <person name="Herman A."/>
            <person name="Mangelson H."/>
            <person name="Liachko I."/>
            <person name="Sullivan S."/>
            <person name="Sone E.D."/>
            <person name="Koren S."/>
            <person name="Silverstein K.A.T."/>
            <person name="Beckman K.B."/>
            <person name="Gohl D.M."/>
        </authorList>
    </citation>
    <scope>NUCLEOTIDE SEQUENCE</scope>
    <source>
        <strain evidence="5">Duluth1</strain>
        <tissue evidence="5">Whole animal</tissue>
    </source>
</reference>
<dbReference type="Gene3D" id="3.10.450.60">
    <property type="match status" value="1"/>
</dbReference>
<protein>
    <recommendedName>
        <fullName evidence="4">Lipoxygenase domain-containing protein</fullName>
    </recommendedName>
</protein>
<dbReference type="PROSITE" id="PS51393">
    <property type="entry name" value="LIPOXYGENASE_3"/>
    <property type="match status" value="1"/>
</dbReference>
<dbReference type="GO" id="GO:0034440">
    <property type="term" value="P:lipid oxidation"/>
    <property type="evidence" value="ECO:0007669"/>
    <property type="project" value="InterPro"/>
</dbReference>
<dbReference type="GO" id="GO:0046872">
    <property type="term" value="F:metal ion binding"/>
    <property type="evidence" value="ECO:0007669"/>
    <property type="project" value="UniProtKB-KW"/>
</dbReference>
<reference evidence="5" key="2">
    <citation type="submission" date="2020-11" db="EMBL/GenBank/DDBJ databases">
        <authorList>
            <person name="McCartney M.A."/>
            <person name="Auch B."/>
            <person name="Kono T."/>
            <person name="Mallez S."/>
            <person name="Becker A."/>
            <person name="Gohl D.M."/>
            <person name="Silverstein K.A.T."/>
            <person name="Koren S."/>
            <person name="Bechman K.B."/>
            <person name="Herman A."/>
            <person name="Abrahante J.E."/>
            <person name="Garbe J."/>
        </authorList>
    </citation>
    <scope>NUCLEOTIDE SEQUENCE</scope>
    <source>
        <strain evidence="5">Duluth1</strain>
        <tissue evidence="5">Whole animal</tissue>
    </source>
</reference>
<evidence type="ECO:0000256" key="2">
    <source>
        <dbReference type="ARBA" id="ARBA00022964"/>
    </source>
</evidence>
<keyword evidence="6" id="KW-1185">Reference proteome</keyword>
<sequence length="233" mass="26759">MELQEKRQLYQYTQRTDGFPCQVMVLPDDEKFSFEYIWNILKTAVELQATNVFKKLFTKSWKTMGDLKNVFTEMDSLFPEPSDCSRWNDDVKFGMQRFAGTNNTVISLCKKIPKKLAVTPTMLKPFLGSDTLESALQRKRLFIINHKILEGVKSINNTVVCSPIALFYRRDDCKIVPIAIQLFQDKADDNPSSCLLTPNTRGFSPRCGSITRTPACIRRTHILDSRTSSWRGL</sequence>
<gene>
    <name evidence="5" type="ORF">DPMN_001769</name>
</gene>
<dbReference type="PANTHER" id="PTHR11771">
    <property type="entry name" value="LIPOXYGENASE"/>
    <property type="match status" value="1"/>
</dbReference>
<dbReference type="InterPro" id="IPR013819">
    <property type="entry name" value="LipOase_C"/>
</dbReference>
<dbReference type="Pfam" id="PF00305">
    <property type="entry name" value="Lipoxygenase"/>
    <property type="match status" value="1"/>
</dbReference>
<organism evidence="5 6">
    <name type="scientific">Dreissena polymorpha</name>
    <name type="common">Zebra mussel</name>
    <name type="synonym">Mytilus polymorpha</name>
    <dbReference type="NCBI Taxonomy" id="45954"/>
    <lineage>
        <taxon>Eukaryota</taxon>
        <taxon>Metazoa</taxon>
        <taxon>Spiralia</taxon>
        <taxon>Lophotrochozoa</taxon>
        <taxon>Mollusca</taxon>
        <taxon>Bivalvia</taxon>
        <taxon>Autobranchia</taxon>
        <taxon>Heteroconchia</taxon>
        <taxon>Euheterodonta</taxon>
        <taxon>Imparidentia</taxon>
        <taxon>Neoheterodontei</taxon>
        <taxon>Myida</taxon>
        <taxon>Dreissenoidea</taxon>
        <taxon>Dreissenidae</taxon>
        <taxon>Dreissena</taxon>
    </lineage>
</organism>
<dbReference type="InterPro" id="IPR000907">
    <property type="entry name" value="LipOase"/>
</dbReference>
<evidence type="ECO:0000313" key="6">
    <source>
        <dbReference type="Proteomes" id="UP000828390"/>
    </source>
</evidence>
<feature type="domain" description="Lipoxygenase" evidence="4">
    <location>
        <begin position="1"/>
        <end position="233"/>
    </location>
</feature>
<proteinExistence type="predicted"/>
<comment type="caution">
    <text evidence="5">The sequence shown here is derived from an EMBL/GenBank/DDBJ whole genome shotgun (WGS) entry which is preliminary data.</text>
</comment>
<dbReference type="AlphaFoldDB" id="A0A9D4RR51"/>